<dbReference type="PANTHER" id="PTHR11825">
    <property type="entry name" value="SUBGROUP IIII AMINOTRANSFERASE"/>
    <property type="match status" value="1"/>
</dbReference>
<dbReference type="PANTHER" id="PTHR11825:SF44">
    <property type="entry name" value="BRANCHED-CHAIN-AMINO-ACID AMINOTRANSFERASE"/>
    <property type="match status" value="1"/>
</dbReference>
<keyword evidence="4" id="KW-0032">Aminotransferase</keyword>
<gene>
    <name evidence="4" type="primary">ilvE</name>
    <name evidence="4" type="ORF">HMPREF9094_2757</name>
</gene>
<dbReference type="InterPro" id="IPR036038">
    <property type="entry name" value="Aminotransferase-like"/>
</dbReference>
<dbReference type="Proteomes" id="UP000005392">
    <property type="component" value="Unassembled WGS sequence"/>
</dbReference>
<protein>
    <submittedName>
        <fullName evidence="4">Branched-chain-amino-acid transaminase</fullName>
        <ecNumber evidence="4">2.6.1.42</ecNumber>
    </submittedName>
</protein>
<dbReference type="EC" id="2.6.1.42" evidence="4"/>
<dbReference type="GO" id="GO:0009081">
    <property type="term" value="P:branched-chain amino acid metabolic process"/>
    <property type="evidence" value="ECO:0007669"/>
    <property type="project" value="InterPro"/>
</dbReference>
<organism evidence="4 5">
    <name type="scientific">Fusobacterium animalis ATCC 51191</name>
    <dbReference type="NCBI Taxonomy" id="997347"/>
    <lineage>
        <taxon>Bacteria</taxon>
        <taxon>Fusobacteriati</taxon>
        <taxon>Fusobacteriota</taxon>
        <taxon>Fusobacteriia</taxon>
        <taxon>Fusobacteriales</taxon>
        <taxon>Fusobacteriaceae</taxon>
        <taxon>Fusobacterium</taxon>
    </lineage>
</organism>
<dbReference type="HOGENOM" id="CLU_2404586_0_0_0"/>
<dbReference type="AlphaFoldDB" id="F9ES52"/>
<reference evidence="4 5" key="1">
    <citation type="submission" date="2011-05" db="EMBL/GenBank/DDBJ databases">
        <authorList>
            <person name="Muzny D."/>
            <person name="Qin X."/>
            <person name="Deng J."/>
            <person name="Jiang H."/>
            <person name="Liu Y."/>
            <person name="Qu J."/>
            <person name="Song X.-Z."/>
            <person name="Zhang L."/>
            <person name="Thornton R."/>
            <person name="Coyle M."/>
            <person name="Francisco L."/>
            <person name="Jackson L."/>
            <person name="Javaid M."/>
            <person name="Korchina V."/>
            <person name="Kovar C."/>
            <person name="Mata R."/>
            <person name="Mathew T."/>
            <person name="Ngo R."/>
            <person name="Nguyen L."/>
            <person name="Nguyen N."/>
            <person name="Okwuonu G."/>
            <person name="Ongeri F."/>
            <person name="Pham C."/>
            <person name="Simmons D."/>
            <person name="Wilczek-Boney K."/>
            <person name="Hale W."/>
            <person name="Jakkamsetti A."/>
            <person name="Pham P."/>
            <person name="Ruth R."/>
            <person name="San Lucas F."/>
            <person name="Warren J."/>
            <person name="Zhang J."/>
            <person name="Zhao Z."/>
            <person name="Zhou C."/>
            <person name="Zhu D."/>
            <person name="Lee S."/>
            <person name="Bess C."/>
            <person name="Blankenburg K."/>
            <person name="Forbes L."/>
            <person name="Fu Q."/>
            <person name="Gubbala S."/>
            <person name="Hirani K."/>
            <person name="Jayaseelan J.C."/>
            <person name="Lara F."/>
            <person name="Munidasa M."/>
            <person name="Palculict T."/>
            <person name="Patil S."/>
            <person name="Pu L.-L."/>
            <person name="Saada N."/>
            <person name="Tang L."/>
            <person name="Weissenberger G."/>
            <person name="Zhu Y."/>
            <person name="Hemphill L."/>
            <person name="Shang Y."/>
            <person name="Youmans B."/>
            <person name="Ayvaz T."/>
            <person name="Ross M."/>
            <person name="Santibanez J."/>
            <person name="Aqrawi P."/>
            <person name="Gross S."/>
            <person name="Joshi V."/>
            <person name="Fowler G."/>
            <person name="Nazareth L."/>
            <person name="Reid J."/>
            <person name="Worley K."/>
            <person name="Petrosino J."/>
            <person name="Highlander S."/>
            <person name="Gibbs R."/>
        </authorList>
    </citation>
    <scope>NUCLEOTIDE SEQUENCE [LARGE SCALE GENOMIC DNA]</scope>
    <source>
        <strain evidence="4 5">ATCC 51191</strain>
    </source>
</reference>
<comment type="caution">
    <text evidence="4">The sequence shown here is derived from an EMBL/GenBank/DDBJ whole genome shotgun (WGS) entry which is preliminary data.</text>
</comment>
<keyword evidence="4" id="KW-0808">Transferase</keyword>
<dbReference type="SUPFAM" id="SSF56752">
    <property type="entry name" value="D-aminoacid aminotransferase-like PLP-dependent enzymes"/>
    <property type="match status" value="1"/>
</dbReference>
<dbReference type="InterPro" id="IPR005786">
    <property type="entry name" value="B_amino_transII"/>
</dbReference>
<sequence length="93" mass="10301">MPIHDFGAVLADHMAVATWQAGEGWGDDAVVNYHGLDINPGSAVLHYAQEIFEGLKAYRHADGSIWLFRPDQNGERFVRSAERLALPTLPVED</sequence>
<keyword evidence="5" id="KW-1185">Reference proteome</keyword>
<evidence type="ECO:0000256" key="1">
    <source>
        <dbReference type="ARBA" id="ARBA00001933"/>
    </source>
</evidence>
<feature type="non-terminal residue" evidence="4">
    <location>
        <position position="93"/>
    </location>
</feature>
<proteinExistence type="inferred from homology"/>
<evidence type="ECO:0000313" key="4">
    <source>
        <dbReference type="EMBL" id="EGQ72916.1"/>
    </source>
</evidence>
<evidence type="ECO:0000313" key="5">
    <source>
        <dbReference type="Proteomes" id="UP000005392"/>
    </source>
</evidence>
<keyword evidence="3" id="KW-0663">Pyridoxal phosphate</keyword>
<comment type="cofactor">
    <cofactor evidence="1">
        <name>pyridoxal 5'-phosphate</name>
        <dbReference type="ChEBI" id="CHEBI:597326"/>
    </cofactor>
</comment>
<dbReference type="InterPro" id="IPR043131">
    <property type="entry name" value="BCAT-like_N"/>
</dbReference>
<dbReference type="GO" id="GO:0004084">
    <property type="term" value="F:branched-chain-amino-acid transaminase activity"/>
    <property type="evidence" value="ECO:0007669"/>
    <property type="project" value="UniProtKB-EC"/>
</dbReference>
<evidence type="ECO:0000256" key="2">
    <source>
        <dbReference type="ARBA" id="ARBA00009320"/>
    </source>
</evidence>
<dbReference type="EMBL" id="AFQD01000745">
    <property type="protein sequence ID" value="EGQ72916.1"/>
    <property type="molecule type" value="Genomic_DNA"/>
</dbReference>
<dbReference type="Gene3D" id="3.30.470.10">
    <property type="match status" value="1"/>
</dbReference>
<evidence type="ECO:0000256" key="3">
    <source>
        <dbReference type="ARBA" id="ARBA00022898"/>
    </source>
</evidence>
<name>F9ES52_9FUSO</name>
<comment type="similarity">
    <text evidence="2">Belongs to the class-IV pyridoxal-phosphate-dependent aminotransferase family.</text>
</comment>
<accession>F9ES52</accession>